<accession>A0AA40KS93</accession>
<feature type="chain" id="PRO_5041423089" description="Secreted protein" evidence="1">
    <location>
        <begin position="23"/>
        <end position="102"/>
    </location>
</feature>
<name>A0AA40KS93_9HYME</name>
<evidence type="ECO:0008006" key="4">
    <source>
        <dbReference type="Google" id="ProtNLM"/>
    </source>
</evidence>
<dbReference type="EMBL" id="JAHYIQ010000006">
    <property type="protein sequence ID" value="KAK1130933.1"/>
    <property type="molecule type" value="Genomic_DNA"/>
</dbReference>
<dbReference type="Proteomes" id="UP001177670">
    <property type="component" value="Unassembled WGS sequence"/>
</dbReference>
<reference evidence="2" key="1">
    <citation type="submission" date="2021-10" db="EMBL/GenBank/DDBJ databases">
        <title>Melipona bicolor Genome sequencing and assembly.</title>
        <authorList>
            <person name="Araujo N.S."/>
            <person name="Arias M.C."/>
        </authorList>
    </citation>
    <scope>NUCLEOTIDE SEQUENCE</scope>
    <source>
        <strain evidence="2">USP_2M_L1-L4_2017</strain>
        <tissue evidence="2">Whole body</tissue>
    </source>
</reference>
<evidence type="ECO:0000256" key="1">
    <source>
        <dbReference type="SAM" id="SignalP"/>
    </source>
</evidence>
<keyword evidence="3" id="KW-1185">Reference proteome</keyword>
<proteinExistence type="predicted"/>
<evidence type="ECO:0000313" key="3">
    <source>
        <dbReference type="Proteomes" id="UP001177670"/>
    </source>
</evidence>
<evidence type="ECO:0000313" key="2">
    <source>
        <dbReference type="EMBL" id="KAK1130933.1"/>
    </source>
</evidence>
<dbReference type="AlphaFoldDB" id="A0AA40KS93"/>
<keyword evidence="1" id="KW-0732">Signal</keyword>
<organism evidence="2 3">
    <name type="scientific">Melipona bicolor</name>
    <dbReference type="NCBI Taxonomy" id="60889"/>
    <lineage>
        <taxon>Eukaryota</taxon>
        <taxon>Metazoa</taxon>
        <taxon>Ecdysozoa</taxon>
        <taxon>Arthropoda</taxon>
        <taxon>Hexapoda</taxon>
        <taxon>Insecta</taxon>
        <taxon>Pterygota</taxon>
        <taxon>Neoptera</taxon>
        <taxon>Endopterygota</taxon>
        <taxon>Hymenoptera</taxon>
        <taxon>Apocrita</taxon>
        <taxon>Aculeata</taxon>
        <taxon>Apoidea</taxon>
        <taxon>Anthophila</taxon>
        <taxon>Apidae</taxon>
        <taxon>Melipona</taxon>
    </lineage>
</organism>
<comment type="caution">
    <text evidence="2">The sequence shown here is derived from an EMBL/GenBank/DDBJ whole genome shotgun (WGS) entry which is preliminary data.</text>
</comment>
<gene>
    <name evidence="2" type="ORF">K0M31_017238</name>
</gene>
<sequence>MLYFSRRSALLCNCFIVPRVLSVSIDRIQVKCMYINVYLHKDKRYARCILSQHLWEHRSDELVNRYRMTSRFFDSLDRDTIVIFRICSTLFVDIVASYHWSR</sequence>
<protein>
    <recommendedName>
        <fullName evidence="4">Secreted protein</fullName>
    </recommendedName>
</protein>
<feature type="signal peptide" evidence="1">
    <location>
        <begin position="1"/>
        <end position="22"/>
    </location>
</feature>